<proteinExistence type="predicted"/>
<dbReference type="EMBL" id="VZOL01000350">
    <property type="protein sequence ID" value="KAB0662344.1"/>
    <property type="molecule type" value="Genomic_DNA"/>
</dbReference>
<protein>
    <submittedName>
        <fullName evidence="1">Uncharacterized protein</fullName>
    </submittedName>
</protein>
<name>A0A6L3NC30_9BURK</name>
<dbReference type="RefSeq" id="WP_151006116.1">
    <property type="nucleotide sequence ID" value="NZ_CABVPO010000007.1"/>
</dbReference>
<accession>A0A6L3NC30</accession>
<dbReference type="AlphaFoldDB" id="A0A6L3NC30"/>
<evidence type="ECO:0000313" key="2">
    <source>
        <dbReference type="Proteomes" id="UP000473571"/>
    </source>
</evidence>
<organism evidence="1 2">
    <name type="scientific">Burkholderia territorii</name>
    <dbReference type="NCBI Taxonomy" id="1503055"/>
    <lineage>
        <taxon>Bacteria</taxon>
        <taxon>Pseudomonadati</taxon>
        <taxon>Pseudomonadota</taxon>
        <taxon>Betaproteobacteria</taxon>
        <taxon>Burkholderiales</taxon>
        <taxon>Burkholderiaceae</taxon>
        <taxon>Burkholderia</taxon>
        <taxon>Burkholderia cepacia complex</taxon>
    </lineage>
</organism>
<evidence type="ECO:0000313" key="1">
    <source>
        <dbReference type="EMBL" id="KAB0662344.1"/>
    </source>
</evidence>
<sequence length="78" mass="9271">MQFIQFVAANNRVSKAGREWRGFIARNEFIDESQFRVLTMHRTRPRAAPSRNESECRPAAPVRGFHRFKKFVHWVLII</sequence>
<reference evidence="1 2" key="1">
    <citation type="submission" date="2019-09" db="EMBL/GenBank/DDBJ databases">
        <title>Draft genome sequences of 48 bacterial type strains from the CCUG.</title>
        <authorList>
            <person name="Tunovic T."/>
            <person name="Pineiro-Iglesias B."/>
            <person name="Unosson C."/>
            <person name="Inganas E."/>
            <person name="Ohlen M."/>
            <person name="Cardew S."/>
            <person name="Jensie-Markopoulos S."/>
            <person name="Salva-Serra F."/>
            <person name="Jaen-Luchoro D."/>
            <person name="Karlsson R."/>
            <person name="Svensson-Stadler L."/>
            <person name="Chun J."/>
            <person name="Moore E."/>
        </authorList>
    </citation>
    <scope>NUCLEOTIDE SEQUENCE [LARGE SCALE GENOMIC DNA]</scope>
    <source>
        <strain evidence="1 2">CCUG 65687</strain>
    </source>
</reference>
<comment type="caution">
    <text evidence="1">The sequence shown here is derived from an EMBL/GenBank/DDBJ whole genome shotgun (WGS) entry which is preliminary data.</text>
</comment>
<gene>
    <name evidence="1" type="ORF">F7R13_21605</name>
</gene>
<dbReference type="Proteomes" id="UP000473571">
    <property type="component" value="Unassembled WGS sequence"/>
</dbReference>